<dbReference type="AlphaFoldDB" id="A0A448YKR3"/>
<organism evidence="1 2">
    <name type="scientific">Brettanomyces naardenensis</name>
    <name type="common">Yeast</name>
    <dbReference type="NCBI Taxonomy" id="13370"/>
    <lineage>
        <taxon>Eukaryota</taxon>
        <taxon>Fungi</taxon>
        <taxon>Dikarya</taxon>
        <taxon>Ascomycota</taxon>
        <taxon>Saccharomycotina</taxon>
        <taxon>Pichiomycetes</taxon>
        <taxon>Pichiales</taxon>
        <taxon>Pichiaceae</taxon>
        <taxon>Brettanomyces</taxon>
    </lineage>
</organism>
<evidence type="ECO:0000313" key="1">
    <source>
        <dbReference type="EMBL" id="VEU21529.1"/>
    </source>
</evidence>
<protein>
    <submittedName>
        <fullName evidence="1">DEKNAAC102419</fullName>
    </submittedName>
</protein>
<sequence length="406" mass="45968">MLVRLARRAPATSLAKGCYFSTQTAPPITDPLDRYVQRVERAQVDCDDKVQKFDPSSFLLSKFLPPFLRPTYMAIRAFNIELSKVSMGGSSLGLSGSSSKVKPTHFADMKFAFWDEQLDKCGELNPSKLDLHGLHDPVSTLIADSVLKGINIDLSMLKQMVYSHKHYLHNEGVRGFSTIEDMCSFGEGTYSQMNYLIQSAALTPELYDYSSFGIHLLESPATEDIRNNLSDISAHIGQATAICSFIVGLKYFAQKNGQITIPVDTLVKHRLSQEDALRMARGEPVGKEIKEALKNCVFEVSTVANDNILSARNKLQSLKDEIHTKLAELKKTGDDDTNKAILENGYRKLRKGLPDCLYSPFMSAIPTVLYLERLQKYDFDILNPRLQFKEWRLSWRAYRDYHKRVF</sequence>
<dbReference type="InterPro" id="IPR008949">
    <property type="entry name" value="Isoprenoid_synthase_dom_sf"/>
</dbReference>
<dbReference type="OrthoDB" id="270318at2759"/>
<dbReference type="InParanoid" id="A0A448YKR3"/>
<dbReference type="Gene3D" id="1.10.600.10">
    <property type="entry name" value="Farnesyl Diphosphate Synthase"/>
    <property type="match status" value="1"/>
</dbReference>
<evidence type="ECO:0000313" key="2">
    <source>
        <dbReference type="Proteomes" id="UP000290900"/>
    </source>
</evidence>
<dbReference type="SUPFAM" id="SSF48576">
    <property type="entry name" value="Terpenoid synthases"/>
    <property type="match status" value="1"/>
</dbReference>
<dbReference type="Pfam" id="PF00494">
    <property type="entry name" value="SQS_PSY"/>
    <property type="match status" value="1"/>
</dbReference>
<proteinExistence type="predicted"/>
<dbReference type="STRING" id="13370.A0A448YKR3"/>
<gene>
    <name evidence="1" type="ORF">BRENAR_LOCUS2262</name>
</gene>
<accession>A0A448YKR3</accession>
<keyword evidence="2" id="KW-1185">Reference proteome</keyword>
<dbReference type="InterPro" id="IPR002060">
    <property type="entry name" value="Squ/phyt_synthse"/>
</dbReference>
<reference evidence="1 2" key="1">
    <citation type="submission" date="2018-12" db="EMBL/GenBank/DDBJ databases">
        <authorList>
            <person name="Tiukova I."/>
            <person name="Dainat J."/>
        </authorList>
    </citation>
    <scope>NUCLEOTIDE SEQUENCE [LARGE SCALE GENOMIC DNA]</scope>
</reference>
<dbReference type="EMBL" id="CAACVR010000012">
    <property type="protein sequence ID" value="VEU21529.1"/>
    <property type="molecule type" value="Genomic_DNA"/>
</dbReference>
<dbReference type="Proteomes" id="UP000290900">
    <property type="component" value="Unassembled WGS sequence"/>
</dbReference>
<name>A0A448YKR3_BRENA</name>